<gene>
    <name evidence="1" type="ORF">E7747_05895</name>
</gene>
<reference evidence="2" key="1">
    <citation type="submission" date="2019-02" db="EMBL/GenBank/DDBJ databases">
        <title>Isolation and identification of novel species under the genus Muribaculum.</title>
        <authorList>
            <person name="Miyake S."/>
            <person name="Ding Y."/>
            <person name="Low A."/>
            <person name="Soh M."/>
            <person name="Seedorf H."/>
        </authorList>
    </citation>
    <scope>NUCLEOTIDE SEQUENCE [LARGE SCALE GENOMIC DNA]</scope>
    <source>
        <strain evidence="2">H5</strain>
    </source>
</reference>
<dbReference type="Proteomes" id="UP000297149">
    <property type="component" value="Chromosome"/>
</dbReference>
<dbReference type="EMBL" id="CP039396">
    <property type="protein sequence ID" value="QCD41859.1"/>
    <property type="molecule type" value="Genomic_DNA"/>
</dbReference>
<evidence type="ECO:0000313" key="2">
    <source>
        <dbReference type="Proteomes" id="UP000297149"/>
    </source>
</evidence>
<evidence type="ECO:0000313" key="1">
    <source>
        <dbReference type="EMBL" id="QCD41859.1"/>
    </source>
</evidence>
<organism evidence="1 2">
    <name type="scientific">Duncaniella dubosii</name>
    <dbReference type="NCBI Taxonomy" id="2518971"/>
    <lineage>
        <taxon>Bacteria</taxon>
        <taxon>Pseudomonadati</taxon>
        <taxon>Bacteroidota</taxon>
        <taxon>Bacteroidia</taxon>
        <taxon>Bacteroidales</taxon>
        <taxon>Muribaculaceae</taxon>
        <taxon>Duncaniella</taxon>
    </lineage>
</organism>
<protein>
    <submittedName>
        <fullName evidence="1">Uncharacterized protein</fullName>
    </submittedName>
</protein>
<name>A0A4P7W1S6_9BACT</name>
<dbReference type="AlphaFoldDB" id="A0A4P7W1S6"/>
<accession>A0A4P7W1S6</accession>
<sequence>MTLPDNLTHGQFLDLADRTPSLEGVWIYRLEHTFLSNGVVYPEFDIYTNEYLFLTLEDAERLMRESLVNREATYRFIITQLPVGRDIGEETGASWTYGSNGVLIDSRSTTTGDDTIRSCFFGRHRTRILFRKGDIVEVVGRDSVRLAVVADDGPTVDRFWERYERSKDGMGYHADASDDCYYVLDGPGECCHDHADALSLMKPCRSVPEEIAGVLKSFIK</sequence>
<dbReference type="KEGG" id="ddb:E7747_05895"/>
<keyword evidence="2" id="KW-1185">Reference proteome</keyword>
<proteinExistence type="predicted"/>
<dbReference type="RefSeq" id="WP_136414723.1">
    <property type="nucleotide sequence ID" value="NZ_CP039396.1"/>
</dbReference>